<reference evidence="1 2" key="1">
    <citation type="journal article" date="2021" name="Chemosphere">
        <title>Bioballs carrying a syntrophic Rhodococcus and Mycolicibacterium consortium for simultaneous sorption and biodegradation of fuel oil in contaminated freshwater.</title>
        <authorList>
            <person name="Naloka K."/>
            <person name="Polrit D."/>
            <person name="Muangchinda C."/>
            <person name="Thoetkiattikul H."/>
            <person name="Pinyakong O."/>
        </authorList>
    </citation>
    <scope>NUCLEOTIDE SEQUENCE [LARGE SCALE GENOMIC DNA]</scope>
    <source>
        <strain evidence="1 2">J101</strain>
    </source>
</reference>
<gene>
    <name evidence="1" type="ORF">OHX15_09375</name>
</gene>
<dbReference type="Proteomes" id="UP001289645">
    <property type="component" value="Unassembled WGS sequence"/>
</dbReference>
<comment type="caution">
    <text evidence="1">The sequence shown here is derived from an EMBL/GenBank/DDBJ whole genome shotgun (WGS) entry which is preliminary data.</text>
</comment>
<evidence type="ECO:0000313" key="1">
    <source>
        <dbReference type="EMBL" id="MDZ5085596.1"/>
    </source>
</evidence>
<keyword evidence="2" id="KW-1185">Reference proteome</keyword>
<dbReference type="EMBL" id="JAOXLN010000008">
    <property type="protein sequence ID" value="MDZ5085596.1"/>
    <property type="molecule type" value="Genomic_DNA"/>
</dbReference>
<evidence type="ECO:0000313" key="2">
    <source>
        <dbReference type="Proteomes" id="UP001289645"/>
    </source>
</evidence>
<proteinExistence type="predicted"/>
<protein>
    <submittedName>
        <fullName evidence="1">SRPBCC family protein</fullName>
    </submittedName>
</protein>
<name>A0ACC6MG45_MYCPF</name>
<organism evidence="1 2">
    <name type="scientific">Mycolicibacterium parafortuitum</name>
    <name type="common">Mycobacterium parafortuitum</name>
    <dbReference type="NCBI Taxonomy" id="39692"/>
    <lineage>
        <taxon>Bacteria</taxon>
        <taxon>Bacillati</taxon>
        <taxon>Actinomycetota</taxon>
        <taxon>Actinomycetes</taxon>
        <taxon>Mycobacteriales</taxon>
        <taxon>Mycobacteriaceae</taxon>
        <taxon>Mycolicibacterium</taxon>
    </lineage>
</organism>
<accession>A0ACC6MG45</accession>
<sequence>MMDVNHHVNAVQRTVGSRTLDAGEAHVVTLSRSYSTDAADLWDACTNAERLPRWFAPVHGDLSLGGKYQVEGNASGTILTCDPPRTFTATWEFGGGVSWIELRIVEEGPEQSRMQLDHISLVGDEMWPQYGPGAVGLGWDLALLGLAIHLETGDSVPEEFKEEQWATTGAGREYIRDAGEGWYAAQVASGEDAPVARRAADNTIAFYRGDPPPQHGG</sequence>